<sequence length="165" mass="19591">MNTLKIKIPLKFLLTSVNVTWDDIIFGVKNEYLVSLSVSEYAMYLLEKNDEDLQDEIINLAWGDKNDIDDYIYNYLRKSNVNTETVKDKFLYVLLKLVWENKNDYTDPLEVIEDLYADLGYPSEIDHLVRHMPMKHKDMGSIELNVAEMYKDWEAFLMKKSKKYL</sequence>
<proteinExistence type="predicted"/>
<gene>
    <name evidence="1" type="ORF">HCB47_02570</name>
</gene>
<dbReference type="Pfam" id="PF10004">
    <property type="entry name" value="DUF2247"/>
    <property type="match status" value="1"/>
</dbReference>
<evidence type="ECO:0000313" key="1">
    <source>
        <dbReference type="EMBL" id="MBC2286522.1"/>
    </source>
</evidence>
<dbReference type="InterPro" id="IPR016630">
    <property type="entry name" value="UCP015278"/>
</dbReference>
<dbReference type="Proteomes" id="UP000558070">
    <property type="component" value="Unassembled WGS sequence"/>
</dbReference>
<dbReference type="EMBL" id="JAARZO010000001">
    <property type="protein sequence ID" value="MBC2286522.1"/>
    <property type="molecule type" value="Genomic_DNA"/>
</dbReference>
<dbReference type="AlphaFoldDB" id="A0A7X0ZFT4"/>
<organism evidence="1 2">
    <name type="scientific">Listeria farberi</name>
    <dbReference type="NCBI Taxonomy" id="2713500"/>
    <lineage>
        <taxon>Bacteria</taxon>
        <taxon>Bacillati</taxon>
        <taxon>Bacillota</taxon>
        <taxon>Bacilli</taxon>
        <taxon>Bacillales</taxon>
        <taxon>Listeriaceae</taxon>
        <taxon>Listeria</taxon>
    </lineage>
</organism>
<comment type="caution">
    <text evidence="1">The sequence shown here is derived from an EMBL/GenBank/DDBJ whole genome shotgun (WGS) entry which is preliminary data.</text>
</comment>
<dbReference type="RefSeq" id="WP_185607672.1">
    <property type="nucleotide sequence ID" value="NZ_JAARZO010000001.1"/>
</dbReference>
<evidence type="ECO:0000313" key="2">
    <source>
        <dbReference type="Proteomes" id="UP000558070"/>
    </source>
</evidence>
<name>A0A7X0ZFT4_9LIST</name>
<reference evidence="1 2" key="1">
    <citation type="submission" date="2020-03" db="EMBL/GenBank/DDBJ databases">
        <title>Soil Listeria distribution.</title>
        <authorList>
            <person name="Liao J."/>
            <person name="Wiedmann M."/>
        </authorList>
    </citation>
    <scope>NUCLEOTIDE SEQUENCE [LARGE SCALE GENOMIC DNA]</scope>
    <source>
        <strain evidence="1 2">FSL L7-0072</strain>
    </source>
</reference>
<accession>A0A7X0ZFT4</accession>
<protein>
    <submittedName>
        <fullName evidence="1">DUF2247 family protein</fullName>
    </submittedName>
</protein>